<feature type="chain" id="PRO_5045806850" evidence="1">
    <location>
        <begin position="25"/>
        <end position="151"/>
    </location>
</feature>
<name>A0ABV0TE20_9TELE</name>
<reference evidence="2 3" key="1">
    <citation type="submission" date="2021-06" db="EMBL/GenBank/DDBJ databases">
        <authorList>
            <person name="Palmer J.M."/>
        </authorList>
    </citation>
    <scope>NUCLEOTIDE SEQUENCE [LARGE SCALE GENOMIC DNA]</scope>
    <source>
        <strain evidence="3">if_2019</strain>
        <tissue evidence="2">Muscle</tissue>
    </source>
</reference>
<comment type="caution">
    <text evidence="2">The sequence shown here is derived from an EMBL/GenBank/DDBJ whole genome shotgun (WGS) entry which is preliminary data.</text>
</comment>
<organism evidence="2 3">
    <name type="scientific">Ilyodon furcidens</name>
    <name type="common">goldbreast splitfin</name>
    <dbReference type="NCBI Taxonomy" id="33524"/>
    <lineage>
        <taxon>Eukaryota</taxon>
        <taxon>Metazoa</taxon>
        <taxon>Chordata</taxon>
        <taxon>Craniata</taxon>
        <taxon>Vertebrata</taxon>
        <taxon>Euteleostomi</taxon>
        <taxon>Actinopterygii</taxon>
        <taxon>Neopterygii</taxon>
        <taxon>Teleostei</taxon>
        <taxon>Neoteleostei</taxon>
        <taxon>Acanthomorphata</taxon>
        <taxon>Ovalentaria</taxon>
        <taxon>Atherinomorphae</taxon>
        <taxon>Cyprinodontiformes</taxon>
        <taxon>Goodeidae</taxon>
        <taxon>Ilyodon</taxon>
    </lineage>
</organism>
<proteinExistence type="predicted"/>
<evidence type="ECO:0000313" key="2">
    <source>
        <dbReference type="EMBL" id="MEQ2229762.1"/>
    </source>
</evidence>
<sequence length="151" mass="17062">MQTKTLKSTFMVLGFLQLVTETESDTWVGLLTVSFDHCGETGSEHLQELHPSLSVCEAYRGIHPVANPLKLQATSLLLTVNRETFIQTSCVEFLSCLFAAEAFLYSSIYETCLLICSVTFSKSPEDGKQMIKLIFDFPFFMFIPTHRFSQL</sequence>
<accession>A0ABV0TE20</accession>
<gene>
    <name evidence="2" type="ORF">ILYODFUR_022211</name>
</gene>
<feature type="signal peptide" evidence="1">
    <location>
        <begin position="1"/>
        <end position="24"/>
    </location>
</feature>
<protein>
    <submittedName>
        <fullName evidence="2">Uncharacterized protein</fullName>
    </submittedName>
</protein>
<keyword evidence="3" id="KW-1185">Reference proteome</keyword>
<evidence type="ECO:0000313" key="3">
    <source>
        <dbReference type="Proteomes" id="UP001482620"/>
    </source>
</evidence>
<keyword evidence="1" id="KW-0732">Signal</keyword>
<evidence type="ECO:0000256" key="1">
    <source>
        <dbReference type="SAM" id="SignalP"/>
    </source>
</evidence>
<dbReference type="Proteomes" id="UP001482620">
    <property type="component" value="Unassembled WGS sequence"/>
</dbReference>
<dbReference type="EMBL" id="JAHRIQ010025605">
    <property type="protein sequence ID" value="MEQ2229762.1"/>
    <property type="molecule type" value="Genomic_DNA"/>
</dbReference>